<evidence type="ECO:0000313" key="8">
    <source>
        <dbReference type="Proteomes" id="UP000053961"/>
    </source>
</evidence>
<name>A0A117MBV7_9EURY</name>
<comment type="caution">
    <text evidence="7">The sequence shown here is derived from an EMBL/GenBank/DDBJ whole genome shotgun (WGS) entry which is preliminary data.</text>
</comment>
<dbReference type="GO" id="GO:0016020">
    <property type="term" value="C:membrane"/>
    <property type="evidence" value="ECO:0007669"/>
    <property type="project" value="UniProtKB-SubCell"/>
</dbReference>
<dbReference type="Pfam" id="PF07298">
    <property type="entry name" value="NnrU"/>
    <property type="match status" value="1"/>
</dbReference>
<proteinExistence type="predicted"/>
<feature type="transmembrane region" description="Helical" evidence="5">
    <location>
        <begin position="141"/>
        <end position="166"/>
    </location>
</feature>
<feature type="transmembrane region" description="Helical" evidence="5">
    <location>
        <begin position="79"/>
        <end position="99"/>
    </location>
</feature>
<evidence type="ECO:0000256" key="5">
    <source>
        <dbReference type="SAM" id="Phobius"/>
    </source>
</evidence>
<dbReference type="PATRIC" id="fig|301375.6.peg.898"/>
<keyword evidence="3 5" id="KW-1133">Transmembrane helix</keyword>
<dbReference type="EMBL" id="LGHB01000030">
    <property type="protein sequence ID" value="KUK95621.1"/>
    <property type="molecule type" value="Genomic_DNA"/>
</dbReference>
<evidence type="ECO:0000256" key="1">
    <source>
        <dbReference type="ARBA" id="ARBA00004141"/>
    </source>
</evidence>
<evidence type="ECO:0000259" key="6">
    <source>
        <dbReference type="Pfam" id="PF07298"/>
    </source>
</evidence>
<accession>A0A117MBV7</accession>
<evidence type="ECO:0000256" key="3">
    <source>
        <dbReference type="ARBA" id="ARBA00022989"/>
    </source>
</evidence>
<evidence type="ECO:0000313" key="7">
    <source>
        <dbReference type="EMBL" id="KUK95621.1"/>
    </source>
</evidence>
<dbReference type="InterPro" id="IPR009915">
    <property type="entry name" value="NnrU_dom"/>
</dbReference>
<feature type="domain" description="NnrU" evidence="6">
    <location>
        <begin position="9"/>
        <end position="182"/>
    </location>
</feature>
<feature type="transmembrane region" description="Helical" evidence="5">
    <location>
        <begin position="7"/>
        <end position="27"/>
    </location>
</feature>
<reference evidence="8" key="1">
    <citation type="journal article" date="2015" name="MBio">
        <title>Genome-Resolved Metagenomic Analysis Reveals Roles for Candidate Phyla and Other Microbial Community Members in Biogeochemical Transformations in Oil Reservoirs.</title>
        <authorList>
            <person name="Hu P."/>
            <person name="Tom L."/>
            <person name="Singh A."/>
            <person name="Thomas B.C."/>
            <person name="Baker B.J."/>
            <person name="Piceno Y.M."/>
            <person name="Andersen G.L."/>
            <person name="Banfield J.F."/>
        </authorList>
    </citation>
    <scope>NUCLEOTIDE SEQUENCE [LARGE SCALE GENOMIC DNA]</scope>
</reference>
<dbReference type="Gene3D" id="1.20.120.1630">
    <property type="match status" value="1"/>
</dbReference>
<comment type="subcellular location">
    <subcellularLocation>
        <location evidence="1">Membrane</location>
        <topology evidence="1">Multi-pass membrane protein</topology>
    </subcellularLocation>
</comment>
<dbReference type="Proteomes" id="UP000053961">
    <property type="component" value="Unassembled WGS sequence"/>
</dbReference>
<keyword evidence="4 5" id="KW-0472">Membrane</keyword>
<gene>
    <name evidence="7" type="ORF">XE07_1697</name>
</gene>
<evidence type="ECO:0000256" key="2">
    <source>
        <dbReference type="ARBA" id="ARBA00022692"/>
    </source>
</evidence>
<sequence>MFPQESALVLVIYLALFAVIHSLMASFPFKRRVQKVLGHRMDPWYPALFSVAAIAMVLPLVYLVYLFPGRILYVVPSPWRWAMVMGQVLAGLLSVRAFTDGPHRFKVPLQLAGPRASEAERLAPRGIYCWIRDPFLLSGFLLIWLTPFMTTNILILYAIVTVYLCLGSLHWERRLLAQFGDEYRAYRSRVPRMVPWRGRVCPGR</sequence>
<feature type="transmembrane region" description="Helical" evidence="5">
    <location>
        <begin position="47"/>
        <end position="67"/>
    </location>
</feature>
<keyword evidence="2 5" id="KW-0812">Transmembrane</keyword>
<evidence type="ECO:0000256" key="4">
    <source>
        <dbReference type="ARBA" id="ARBA00023136"/>
    </source>
</evidence>
<dbReference type="AlphaFoldDB" id="A0A117MBV7"/>
<organism evidence="7 8">
    <name type="scientific">Methanothrix harundinacea</name>
    <dbReference type="NCBI Taxonomy" id="301375"/>
    <lineage>
        <taxon>Archaea</taxon>
        <taxon>Methanobacteriati</taxon>
        <taxon>Methanobacteriota</taxon>
        <taxon>Stenosarchaea group</taxon>
        <taxon>Methanomicrobia</taxon>
        <taxon>Methanotrichales</taxon>
        <taxon>Methanotrichaceae</taxon>
        <taxon>Methanothrix</taxon>
    </lineage>
</organism>
<protein>
    <recommendedName>
        <fullName evidence="6">NnrU domain-containing protein</fullName>
    </recommendedName>
</protein>